<organism evidence="2 3">
    <name type="scientific">Rhizoctonia solani 123E</name>
    <dbReference type="NCBI Taxonomy" id="1423351"/>
    <lineage>
        <taxon>Eukaryota</taxon>
        <taxon>Fungi</taxon>
        <taxon>Dikarya</taxon>
        <taxon>Basidiomycota</taxon>
        <taxon>Agaricomycotina</taxon>
        <taxon>Agaricomycetes</taxon>
        <taxon>Cantharellales</taxon>
        <taxon>Ceratobasidiaceae</taxon>
        <taxon>Rhizoctonia</taxon>
    </lineage>
</organism>
<dbReference type="EMBL" id="AZST01000314">
    <property type="protein sequence ID" value="KEP49857.1"/>
    <property type="molecule type" value="Genomic_DNA"/>
</dbReference>
<name>A0A074SIP7_9AGAM</name>
<dbReference type="InterPro" id="IPR011990">
    <property type="entry name" value="TPR-like_helical_dom_sf"/>
</dbReference>
<dbReference type="Pfam" id="PF13181">
    <property type="entry name" value="TPR_8"/>
    <property type="match status" value="1"/>
</dbReference>
<comment type="caution">
    <text evidence="2">The sequence shown here is derived from an EMBL/GenBank/DDBJ whole genome shotgun (WGS) entry which is preliminary data.</text>
</comment>
<dbReference type="Pfam" id="PF12770">
    <property type="entry name" value="CHAT"/>
    <property type="match status" value="1"/>
</dbReference>
<protein>
    <submittedName>
        <fullName evidence="2">Putative aromatic di-alanine and TPR containing protein</fullName>
    </submittedName>
</protein>
<dbReference type="InterPro" id="IPR019734">
    <property type="entry name" value="TPR_rpt"/>
</dbReference>
<sequence length="1009" mass="111996">MENTQFHIRGWLSNLGRSYNSRFEISGDTGDLDMAIEYQRQSILLAPDDHTDMPAQLTGLGCKYMTRFEHLGVLEDMEEGIGSLEKAVSLTGTDDSRNMPNRLDNLGMAYYSRFERLGQIEDIDKAIVLQTRALSTETEGHPDMPSWFSNLGNSLLRRFESLGERTDLDKAIHFHTQAISLAPEYEDPVDRSYMLNNLGNSYMIRFEHSSQLEDMTKAIEYQTQAVSLLSEGHPNLAMYLLNLSASHRTRFEHGGQLADIDTAVNLQLKSLSLMPTNQGYRDLAGAFNNLGNCYLTRFKNLGNPEDVNNAIAYLSKAVRLTEDNDPNAPIWLNNLGSFYTSRFEYSGSLKDLEKAIDYGAIALYSRALETTPDDHAYRFTSLSNLGASLCQRFIMTNQSNDINDAIEHLVYALSMIPEGDMNKPGSLRDLGNAYKLKYHFNSAADPTLLDNALECYRKSAQSCAADPRTKFSAACDWINLSSGHAINDHLQACQVAMDLVLEVVWIGSTIAQRYNYVLDIGKVAGQATAAAIRASKYSLAVEWLEQGRSIIWNQMLKLRDPLNELKNVDPLLADKLAQVASELCNASSITTFVESSERHPLLENAAQKRRRLAESYDDLLTQIRQASGFENFLRPKRFFELLPAAQNGPVVLINTYLSRCDALVVQTGHNDVMTIPLPNISYHRLTELQGRMEQLLGNMDLIRARSIFRRPADMDSEDDLQSQEFESILSILWKGVTKPVLDALGYKPTSSINHLPRVTWCSTGPLSFLPLHAAGIYGQSGARVYEYVVSSYTPTLSALLPAISQELHAASSVLGVGQEHTPGQNSLPHTTNELAFLAARAQLPIAYSQLSGLAATVMATLDGMEQHDWVHLACHAHQNASEPTNSGFFLQDGTLSLSMITQRQFKNKGLAFLSACQTATGDKILADESVHLASGMLMAGYPSIIATAWSIVDSDAPLIADTVYSHLFKGGMMDHKEAAKALHIAVGHLREHVGEEAFWRWAPYIHIGV</sequence>
<dbReference type="AlphaFoldDB" id="A0A074SIP7"/>
<dbReference type="OrthoDB" id="9991317at2759"/>
<dbReference type="HOGENOM" id="CLU_001305_0_1_1"/>
<evidence type="ECO:0000259" key="1">
    <source>
        <dbReference type="Pfam" id="PF12770"/>
    </source>
</evidence>
<dbReference type="STRING" id="1423351.A0A074SIP7"/>
<keyword evidence="3" id="KW-1185">Reference proteome</keyword>
<accession>A0A074SIP7</accession>
<gene>
    <name evidence="2" type="ORF">V565_091600</name>
</gene>
<proteinExistence type="predicted"/>
<dbReference type="Pfam" id="PF13374">
    <property type="entry name" value="TPR_10"/>
    <property type="match status" value="1"/>
</dbReference>
<reference evidence="2 3" key="1">
    <citation type="submission" date="2013-12" db="EMBL/GenBank/DDBJ databases">
        <authorList>
            <person name="Cubeta M."/>
            <person name="Pakala S."/>
            <person name="Fedorova N."/>
            <person name="Thomas E."/>
            <person name="Dean R."/>
            <person name="Jabaji S."/>
            <person name="Neate S."/>
            <person name="Toda T."/>
            <person name="Tavantzis S."/>
            <person name="Vilgalys R."/>
            <person name="Bharathan N."/>
            <person name="Pakala S."/>
            <person name="Losada L.S."/>
            <person name="Zafar N."/>
            <person name="Nierman W."/>
        </authorList>
    </citation>
    <scope>NUCLEOTIDE SEQUENCE [LARGE SCALE GENOMIC DNA]</scope>
    <source>
        <strain evidence="2 3">123E</strain>
    </source>
</reference>
<dbReference type="SMART" id="SM00028">
    <property type="entry name" value="TPR"/>
    <property type="match status" value="5"/>
</dbReference>
<evidence type="ECO:0000313" key="2">
    <source>
        <dbReference type="EMBL" id="KEP49857.1"/>
    </source>
</evidence>
<dbReference type="PANTHER" id="PTHR19959:SF119">
    <property type="entry name" value="FUNGAL LIPASE-LIKE DOMAIN-CONTAINING PROTEIN"/>
    <property type="match status" value="1"/>
</dbReference>
<dbReference type="PANTHER" id="PTHR19959">
    <property type="entry name" value="KINESIN LIGHT CHAIN"/>
    <property type="match status" value="1"/>
</dbReference>
<dbReference type="InterPro" id="IPR024983">
    <property type="entry name" value="CHAT_dom"/>
</dbReference>
<dbReference type="Gene3D" id="1.25.40.10">
    <property type="entry name" value="Tetratricopeptide repeat domain"/>
    <property type="match status" value="3"/>
</dbReference>
<evidence type="ECO:0000313" key="3">
    <source>
        <dbReference type="Proteomes" id="UP000027456"/>
    </source>
</evidence>
<dbReference type="SUPFAM" id="SSF48452">
    <property type="entry name" value="TPR-like"/>
    <property type="match status" value="2"/>
</dbReference>
<feature type="domain" description="CHAT" evidence="1">
    <location>
        <begin position="732"/>
        <end position="1008"/>
    </location>
</feature>
<dbReference type="Proteomes" id="UP000027456">
    <property type="component" value="Unassembled WGS sequence"/>
</dbReference>